<dbReference type="Proteomes" id="UP001458880">
    <property type="component" value="Unassembled WGS sequence"/>
</dbReference>
<accession>A0AAW1N6F5</accession>
<evidence type="ECO:0000313" key="2">
    <source>
        <dbReference type="Proteomes" id="UP001458880"/>
    </source>
</evidence>
<dbReference type="EMBL" id="JASPKY010000006">
    <property type="protein sequence ID" value="KAK9754659.1"/>
    <property type="molecule type" value="Genomic_DNA"/>
</dbReference>
<gene>
    <name evidence="1" type="ORF">QE152_g1098</name>
</gene>
<keyword evidence="2" id="KW-1185">Reference proteome</keyword>
<sequence>MIAKHQIAHDSKHGTVSNLKNELANVPAYAFGDHSKCCDFRTSPTVETISPLEALKSPKLSSSISPPKKKQKGLVQNKLFAWACKYLADKTTLTAESDDEFLNMKKAWAKKLQNLDQLQRVFAENTINDILFEA</sequence>
<organism evidence="1 2">
    <name type="scientific">Popillia japonica</name>
    <name type="common">Japanese beetle</name>
    <dbReference type="NCBI Taxonomy" id="7064"/>
    <lineage>
        <taxon>Eukaryota</taxon>
        <taxon>Metazoa</taxon>
        <taxon>Ecdysozoa</taxon>
        <taxon>Arthropoda</taxon>
        <taxon>Hexapoda</taxon>
        <taxon>Insecta</taxon>
        <taxon>Pterygota</taxon>
        <taxon>Neoptera</taxon>
        <taxon>Endopterygota</taxon>
        <taxon>Coleoptera</taxon>
        <taxon>Polyphaga</taxon>
        <taxon>Scarabaeiformia</taxon>
        <taxon>Scarabaeidae</taxon>
        <taxon>Rutelinae</taxon>
        <taxon>Popillia</taxon>
    </lineage>
</organism>
<protein>
    <submittedName>
        <fullName evidence="1">Uncharacterized protein</fullName>
    </submittedName>
</protein>
<evidence type="ECO:0000313" key="1">
    <source>
        <dbReference type="EMBL" id="KAK9754659.1"/>
    </source>
</evidence>
<proteinExistence type="predicted"/>
<dbReference type="AlphaFoldDB" id="A0AAW1N6F5"/>
<name>A0AAW1N6F5_POPJA</name>
<comment type="caution">
    <text evidence="1">The sequence shown here is derived from an EMBL/GenBank/DDBJ whole genome shotgun (WGS) entry which is preliminary data.</text>
</comment>
<reference evidence="1 2" key="1">
    <citation type="journal article" date="2024" name="BMC Genomics">
        <title>De novo assembly and annotation of Popillia japonica's genome with initial clues to its potential as an invasive pest.</title>
        <authorList>
            <person name="Cucini C."/>
            <person name="Boschi S."/>
            <person name="Funari R."/>
            <person name="Cardaioli E."/>
            <person name="Iannotti N."/>
            <person name="Marturano G."/>
            <person name="Paoli F."/>
            <person name="Bruttini M."/>
            <person name="Carapelli A."/>
            <person name="Frati F."/>
            <person name="Nardi F."/>
        </authorList>
    </citation>
    <scope>NUCLEOTIDE SEQUENCE [LARGE SCALE GENOMIC DNA]</scope>
    <source>
        <strain evidence="1">DMR45628</strain>
    </source>
</reference>